<dbReference type="SUPFAM" id="SSF52058">
    <property type="entry name" value="L domain-like"/>
    <property type="match status" value="1"/>
</dbReference>
<dbReference type="EMBL" id="MNPL01005691">
    <property type="protein sequence ID" value="OQR75851.1"/>
    <property type="molecule type" value="Genomic_DNA"/>
</dbReference>
<dbReference type="AlphaFoldDB" id="A0A1V9XQW7"/>
<organism evidence="1 2">
    <name type="scientific">Tropilaelaps mercedesae</name>
    <dbReference type="NCBI Taxonomy" id="418985"/>
    <lineage>
        <taxon>Eukaryota</taxon>
        <taxon>Metazoa</taxon>
        <taxon>Ecdysozoa</taxon>
        <taxon>Arthropoda</taxon>
        <taxon>Chelicerata</taxon>
        <taxon>Arachnida</taxon>
        <taxon>Acari</taxon>
        <taxon>Parasitiformes</taxon>
        <taxon>Mesostigmata</taxon>
        <taxon>Gamasina</taxon>
        <taxon>Dermanyssoidea</taxon>
        <taxon>Laelapidae</taxon>
        <taxon>Tropilaelaps</taxon>
    </lineage>
</organism>
<protein>
    <recommendedName>
        <fullName evidence="3">F-box/LRR-repeat protein 7-like</fullName>
    </recommendedName>
</protein>
<evidence type="ECO:0008006" key="3">
    <source>
        <dbReference type="Google" id="ProtNLM"/>
    </source>
</evidence>
<dbReference type="InParanoid" id="A0A1V9XQW7"/>
<dbReference type="InterPro" id="IPR032675">
    <property type="entry name" value="LRR_dom_sf"/>
</dbReference>
<comment type="caution">
    <text evidence="1">The sequence shown here is derived from an EMBL/GenBank/DDBJ whole genome shotgun (WGS) entry which is preliminary data.</text>
</comment>
<evidence type="ECO:0000313" key="1">
    <source>
        <dbReference type="EMBL" id="OQR75851.1"/>
    </source>
</evidence>
<dbReference type="Proteomes" id="UP000192247">
    <property type="component" value="Unassembled WGS sequence"/>
</dbReference>
<sequence>MAFQPQVQYKNDDLVRRKLNPEPKALRWTLKQECTEQVKLQMLHWARREPISAQLEDKPPYNLRNCPASLLQDVFMSILGDESNSQPLKKVAEQLLGNGLEEFDFKCIDDIPFDQLGRIFAMVKLNGNNFKCIRLVGRWTYSSSAPNMVRDILQNCPNLERCVLQEANYEDILCAARHCPRLIKLDVLLPSLSQKDVVALQAIARKKKFRVGRSLRSLTLPASVDGSSLLSMLELFPEVVDLTCVDLEGLMVAASEAGPSAVARCAKMFSLRVTHVMGWKSVETLVNMFPNLERLSLKTQEIMNIQHLVNLERLTALRLENSQVIPSSYTEDVLPLLREIGHHLVHLGLIHFNVIELSKTHSYCPNLHSLDLQQFTLLGCTSDRFRRLHHGTQRAYDQLRSLRMRPRQGKCVPQEACLLLLKHCHRLTYLELHEAYGMTDALASVLAQYNGFSELLRIRLRGGHQLSRLGIETLLYHATQLRHCHIR</sequence>
<evidence type="ECO:0000313" key="2">
    <source>
        <dbReference type="Proteomes" id="UP000192247"/>
    </source>
</evidence>
<dbReference type="OrthoDB" id="63112at2759"/>
<dbReference type="Gene3D" id="3.80.10.10">
    <property type="entry name" value="Ribonuclease Inhibitor"/>
    <property type="match status" value="1"/>
</dbReference>
<gene>
    <name evidence="1" type="ORF">BIW11_00698</name>
</gene>
<proteinExistence type="predicted"/>
<accession>A0A1V9XQW7</accession>
<name>A0A1V9XQW7_9ACAR</name>
<reference evidence="1 2" key="1">
    <citation type="journal article" date="2017" name="Gigascience">
        <title>Draft genome of the honey bee ectoparasitic mite, Tropilaelaps mercedesae, is shaped by the parasitic life history.</title>
        <authorList>
            <person name="Dong X."/>
            <person name="Armstrong S.D."/>
            <person name="Xia D."/>
            <person name="Makepeace B.L."/>
            <person name="Darby A.C."/>
            <person name="Kadowaki T."/>
        </authorList>
    </citation>
    <scope>NUCLEOTIDE SEQUENCE [LARGE SCALE GENOMIC DNA]</scope>
    <source>
        <strain evidence="1">Wuxi-XJTLU</strain>
    </source>
</reference>
<keyword evidence="2" id="KW-1185">Reference proteome</keyword>